<keyword evidence="3" id="KW-1185">Reference proteome</keyword>
<dbReference type="AlphaFoldDB" id="A0A919A6N6"/>
<gene>
    <name evidence="2" type="ORF">GCM10018772_13310</name>
</gene>
<feature type="compositionally biased region" description="Gly residues" evidence="1">
    <location>
        <begin position="54"/>
        <end position="71"/>
    </location>
</feature>
<comment type="caution">
    <text evidence="2">The sequence shown here is derived from an EMBL/GenBank/DDBJ whole genome shotgun (WGS) entry which is preliminary data.</text>
</comment>
<protein>
    <submittedName>
        <fullName evidence="2">Uncharacterized protein</fullName>
    </submittedName>
</protein>
<organism evidence="2 3">
    <name type="scientific">Streptomyces fumanus</name>
    <dbReference type="NCBI Taxonomy" id="67302"/>
    <lineage>
        <taxon>Bacteria</taxon>
        <taxon>Bacillati</taxon>
        <taxon>Actinomycetota</taxon>
        <taxon>Actinomycetes</taxon>
        <taxon>Kitasatosporales</taxon>
        <taxon>Streptomycetaceae</taxon>
        <taxon>Streptomyces</taxon>
    </lineage>
</organism>
<evidence type="ECO:0000313" key="2">
    <source>
        <dbReference type="EMBL" id="GHE90730.1"/>
    </source>
</evidence>
<dbReference type="EMBL" id="BNBI01000002">
    <property type="protein sequence ID" value="GHE90730.1"/>
    <property type="molecule type" value="Genomic_DNA"/>
</dbReference>
<feature type="region of interest" description="Disordered" evidence="1">
    <location>
        <begin position="54"/>
        <end position="74"/>
    </location>
</feature>
<reference evidence="2" key="1">
    <citation type="journal article" date="2014" name="Int. J. Syst. Evol. Microbiol.">
        <title>Complete genome sequence of Corynebacterium casei LMG S-19264T (=DSM 44701T), isolated from a smear-ripened cheese.</title>
        <authorList>
            <consortium name="US DOE Joint Genome Institute (JGI-PGF)"/>
            <person name="Walter F."/>
            <person name="Albersmeier A."/>
            <person name="Kalinowski J."/>
            <person name="Ruckert C."/>
        </authorList>
    </citation>
    <scope>NUCLEOTIDE SEQUENCE</scope>
    <source>
        <strain evidence="2">JCM 4477</strain>
    </source>
</reference>
<dbReference type="Proteomes" id="UP000630718">
    <property type="component" value="Unassembled WGS sequence"/>
</dbReference>
<evidence type="ECO:0000256" key="1">
    <source>
        <dbReference type="SAM" id="MobiDB-lite"/>
    </source>
</evidence>
<proteinExistence type="predicted"/>
<reference evidence="2" key="2">
    <citation type="submission" date="2020-09" db="EMBL/GenBank/DDBJ databases">
        <authorList>
            <person name="Sun Q."/>
            <person name="Ohkuma M."/>
        </authorList>
    </citation>
    <scope>NUCLEOTIDE SEQUENCE</scope>
    <source>
        <strain evidence="2">JCM 4477</strain>
    </source>
</reference>
<sequence length="132" mass="13778">MLRLSVAITVTSLTVVTDATPVVNPEGRLGVRLQSYGTLGGPCLRAMSQGQGGGGVRVGVGRGRSGSGSGLRRGWEWDSDAGAARARVREGLGCGWGSGAGGIRVRAWRAVDVASNNWEIRRQRTGGRTEET</sequence>
<name>A0A919A6N6_9ACTN</name>
<evidence type="ECO:0000313" key="3">
    <source>
        <dbReference type="Proteomes" id="UP000630718"/>
    </source>
</evidence>
<accession>A0A919A6N6</accession>